<organism evidence="2 3">
    <name type="scientific">Anaerospora hongkongensis</name>
    <dbReference type="NCBI Taxonomy" id="244830"/>
    <lineage>
        <taxon>Bacteria</taxon>
        <taxon>Bacillati</taxon>
        <taxon>Bacillota</taxon>
        <taxon>Negativicutes</taxon>
        <taxon>Selenomonadales</taxon>
        <taxon>Sporomusaceae</taxon>
        <taxon>Anaerospora</taxon>
    </lineage>
</organism>
<evidence type="ECO:0000313" key="3">
    <source>
        <dbReference type="Proteomes" id="UP000295063"/>
    </source>
</evidence>
<evidence type="ECO:0000256" key="1">
    <source>
        <dbReference type="SAM" id="MobiDB-lite"/>
    </source>
</evidence>
<name>A0A4R1Q149_9FIRM</name>
<proteinExistence type="predicted"/>
<accession>A0A4R1Q149</accession>
<dbReference type="Proteomes" id="UP000295063">
    <property type="component" value="Unassembled WGS sequence"/>
</dbReference>
<evidence type="ECO:0000313" key="2">
    <source>
        <dbReference type="EMBL" id="TCL37854.1"/>
    </source>
</evidence>
<keyword evidence="3" id="KW-1185">Reference proteome</keyword>
<reference evidence="2 3" key="1">
    <citation type="submission" date="2019-03" db="EMBL/GenBank/DDBJ databases">
        <title>Genomic Encyclopedia of Type Strains, Phase IV (KMG-IV): sequencing the most valuable type-strain genomes for metagenomic binning, comparative biology and taxonomic classification.</title>
        <authorList>
            <person name="Goeker M."/>
        </authorList>
    </citation>
    <scope>NUCLEOTIDE SEQUENCE [LARGE SCALE GENOMIC DNA]</scope>
    <source>
        <strain evidence="2 3">DSM 15969</strain>
    </source>
</reference>
<sequence length="76" mass="8492">MASYEKIIKTIIEKFQNALSPLGQLGEITRNQEILIDQTQQIIDLLKREYAGREEQAAPVDPPGESPSVPEIQSNV</sequence>
<protein>
    <submittedName>
        <fullName evidence="2">Uncharacterized protein</fullName>
    </submittedName>
</protein>
<gene>
    <name evidence="2" type="ORF">EV210_105295</name>
</gene>
<dbReference type="EMBL" id="SLUI01000005">
    <property type="protein sequence ID" value="TCL37854.1"/>
    <property type="molecule type" value="Genomic_DNA"/>
</dbReference>
<dbReference type="RefSeq" id="WP_132079062.1">
    <property type="nucleotide sequence ID" value="NZ_SLUI01000005.1"/>
</dbReference>
<feature type="region of interest" description="Disordered" evidence="1">
    <location>
        <begin position="53"/>
        <end position="76"/>
    </location>
</feature>
<comment type="caution">
    <text evidence="2">The sequence shown here is derived from an EMBL/GenBank/DDBJ whole genome shotgun (WGS) entry which is preliminary data.</text>
</comment>
<dbReference type="AlphaFoldDB" id="A0A4R1Q149"/>